<protein>
    <submittedName>
        <fullName evidence="1">Uncharacterized protein</fullName>
    </submittedName>
</protein>
<reference evidence="1 2" key="2">
    <citation type="journal article" date="2022" name="Mol. Ecol. Resour.">
        <title>The genomes of chicory, endive, great burdock and yacon provide insights into Asteraceae paleo-polyploidization history and plant inulin production.</title>
        <authorList>
            <person name="Fan W."/>
            <person name="Wang S."/>
            <person name="Wang H."/>
            <person name="Wang A."/>
            <person name="Jiang F."/>
            <person name="Liu H."/>
            <person name="Zhao H."/>
            <person name="Xu D."/>
            <person name="Zhang Y."/>
        </authorList>
    </citation>
    <scope>NUCLEOTIDE SEQUENCE [LARGE SCALE GENOMIC DNA]</scope>
    <source>
        <strain evidence="2">cv. Punajuju</strain>
        <tissue evidence="1">Leaves</tissue>
    </source>
</reference>
<dbReference type="Proteomes" id="UP001055811">
    <property type="component" value="Linkage Group LG04"/>
</dbReference>
<proteinExistence type="predicted"/>
<evidence type="ECO:0000313" key="1">
    <source>
        <dbReference type="EMBL" id="KAI3750439.1"/>
    </source>
</evidence>
<dbReference type="EMBL" id="CM042012">
    <property type="protein sequence ID" value="KAI3750439.1"/>
    <property type="molecule type" value="Genomic_DNA"/>
</dbReference>
<keyword evidence="2" id="KW-1185">Reference proteome</keyword>
<name>A0ACB9DUW1_CICIN</name>
<accession>A0ACB9DUW1</accession>
<evidence type="ECO:0000313" key="2">
    <source>
        <dbReference type="Proteomes" id="UP001055811"/>
    </source>
</evidence>
<gene>
    <name evidence="1" type="ORF">L2E82_21075</name>
</gene>
<organism evidence="1 2">
    <name type="scientific">Cichorium intybus</name>
    <name type="common">Chicory</name>
    <dbReference type="NCBI Taxonomy" id="13427"/>
    <lineage>
        <taxon>Eukaryota</taxon>
        <taxon>Viridiplantae</taxon>
        <taxon>Streptophyta</taxon>
        <taxon>Embryophyta</taxon>
        <taxon>Tracheophyta</taxon>
        <taxon>Spermatophyta</taxon>
        <taxon>Magnoliopsida</taxon>
        <taxon>eudicotyledons</taxon>
        <taxon>Gunneridae</taxon>
        <taxon>Pentapetalae</taxon>
        <taxon>asterids</taxon>
        <taxon>campanulids</taxon>
        <taxon>Asterales</taxon>
        <taxon>Asteraceae</taxon>
        <taxon>Cichorioideae</taxon>
        <taxon>Cichorieae</taxon>
        <taxon>Cichoriinae</taxon>
        <taxon>Cichorium</taxon>
    </lineage>
</organism>
<sequence>MPINVVKELVDATGLEIIRHPLFNQEHQANEMGENLNNMVIAAVPVSSWNPEHVEESKEKKRRRTPSSLDEEIEKDFSLLEVFKCNSIQEINLYKENGHTIDPQELLKNLKGWKIEIKTRGGSGGNKRKDQFYCHRKSKRKLRSLLEVRRFIEDHSYLRKDSDSDAGSKNDHYSEIRFHDLVNNSHVHKPLFNGDPMQNKL</sequence>
<reference evidence="2" key="1">
    <citation type="journal article" date="2022" name="Mol. Ecol. Resour.">
        <title>The genomes of chicory, endive, great burdock and yacon provide insights into Asteraceae palaeo-polyploidization history and plant inulin production.</title>
        <authorList>
            <person name="Fan W."/>
            <person name="Wang S."/>
            <person name="Wang H."/>
            <person name="Wang A."/>
            <person name="Jiang F."/>
            <person name="Liu H."/>
            <person name="Zhao H."/>
            <person name="Xu D."/>
            <person name="Zhang Y."/>
        </authorList>
    </citation>
    <scope>NUCLEOTIDE SEQUENCE [LARGE SCALE GENOMIC DNA]</scope>
    <source>
        <strain evidence="2">cv. Punajuju</strain>
    </source>
</reference>
<comment type="caution">
    <text evidence="1">The sequence shown here is derived from an EMBL/GenBank/DDBJ whole genome shotgun (WGS) entry which is preliminary data.</text>
</comment>